<reference evidence="8" key="1">
    <citation type="submission" date="2018-06" db="EMBL/GenBank/DDBJ databases">
        <authorList>
            <person name="Zhirakovskaya E."/>
        </authorList>
    </citation>
    <scope>NUCLEOTIDE SEQUENCE</scope>
</reference>
<dbReference type="Pfam" id="PF16841">
    <property type="entry name" value="CBM60"/>
    <property type="match status" value="1"/>
</dbReference>
<feature type="domain" description="DUF1585" evidence="1">
    <location>
        <begin position="717"/>
        <end position="790"/>
    </location>
</feature>
<sequence>MTMFFRHQYRFVFLLFCLAGGSFLLFFFNEVTSEPKLFAQSNSSTAKKSQKKRNQHNDFQQKIKPILARYCVDCHGKEEPEGEVSLAGLTNREAAVKDAKTWDKVLNVLKLGTMPPSDYSPLPTKQEKQFVIGWVDVTFHQVDCNSGYDPGRVTLRRLNRNEYNNTIRDLIGMTGDFSKDFPSDDVGYGFDNMGDVLSLPPLLMEKYLLAAEKITETAITGEPAKKEKQQVYANKLQRRGSASAWRNWVAMSSSGSVTGRFHFPSSGEYHLTIEAKADQAGHELAKMGLSLGHKKLKIIEVKGNQKSAVYQIVIQADKGMGVIEARFLNDFYNPQARKRNQRDRNLFVRSISIEGPFHKNPYDHLSKQHQQIIFTRPTKSKKLKAAAREVMRRFTTRAYRRPVKEDELDRLVKLIETTVKQGETFEQGVQLAMQAVLVSPYFLFRVEVDKTPNNPQVKHLLSDYELASRLSYFLWSSMPDEKLLQLASENKLHQSNVLKKEIKRMLRDKRSKALVDNFFTQWLNLRTLDEVQPDKKKFAQFDHSLRKAMRKETEFFTAQIIKENRSIIDLLDADYSFVNERLAKHYGMKNIKGNHFRKVKLPPQRRGVLTQASILTLTSESTRTSPVKRGNWILLNILGETPPEPPAVVPPLEKAQKALPHASLKMQMALHSTDPACAICHNVMDPLGFGLENYDAIGHWREKDGKHLIDAAGKLPSGETYSGAVEMIQILRKQKEGFSRTITRKLLIYALGRGLSPYDRCVIDDITKAMKKEDYRFETLVTQIILSKPFLMRRGERKNIAPKQT</sequence>
<dbReference type="InterPro" id="IPR013042">
    <property type="entry name" value="DUF1592"/>
</dbReference>
<evidence type="ECO:0000259" key="6">
    <source>
        <dbReference type="Pfam" id="PF07637"/>
    </source>
</evidence>
<organism evidence="8">
    <name type="scientific">hydrothermal vent metagenome</name>
    <dbReference type="NCBI Taxonomy" id="652676"/>
    <lineage>
        <taxon>unclassified sequences</taxon>
        <taxon>metagenomes</taxon>
        <taxon>ecological metagenomes</taxon>
    </lineage>
</organism>
<evidence type="ECO:0000259" key="4">
    <source>
        <dbReference type="Pfam" id="PF07631"/>
    </source>
</evidence>
<feature type="domain" description="DUF1592" evidence="4">
    <location>
        <begin position="461"/>
        <end position="588"/>
    </location>
</feature>
<dbReference type="Pfam" id="PF07624">
    <property type="entry name" value="PSD2"/>
    <property type="match status" value="1"/>
</dbReference>
<dbReference type="Pfam" id="PF07627">
    <property type="entry name" value="PSCyt3"/>
    <property type="match status" value="1"/>
</dbReference>
<feature type="domain" description="DUF1587" evidence="2">
    <location>
        <begin position="156"/>
        <end position="219"/>
    </location>
</feature>
<name>A0A3B1E6Y8_9ZZZZ</name>
<feature type="domain" description="Carbohydrate binding module xylan-binding" evidence="7">
    <location>
        <begin position="271"/>
        <end position="360"/>
    </location>
</feature>
<dbReference type="Pfam" id="PF07637">
    <property type="entry name" value="PSD5"/>
    <property type="match status" value="1"/>
</dbReference>
<dbReference type="EMBL" id="UOGL01000300">
    <property type="protein sequence ID" value="VAX39127.1"/>
    <property type="molecule type" value="Genomic_DNA"/>
</dbReference>
<dbReference type="Pfam" id="PF07631">
    <property type="entry name" value="PSD4"/>
    <property type="match status" value="1"/>
</dbReference>
<evidence type="ECO:0008006" key="9">
    <source>
        <dbReference type="Google" id="ProtNLM"/>
    </source>
</evidence>
<dbReference type="AlphaFoldDB" id="A0A3B1E6Y8"/>
<accession>A0A3B1E6Y8</accession>
<feature type="non-terminal residue" evidence="8">
    <location>
        <position position="805"/>
    </location>
</feature>
<evidence type="ECO:0000259" key="3">
    <source>
        <dbReference type="Pfam" id="PF07627"/>
    </source>
</evidence>
<feature type="domain" description="DUF1588" evidence="3">
    <location>
        <begin position="605"/>
        <end position="704"/>
    </location>
</feature>
<evidence type="ECO:0000259" key="5">
    <source>
        <dbReference type="Pfam" id="PF07635"/>
    </source>
</evidence>
<dbReference type="Pfam" id="PF07635">
    <property type="entry name" value="PSCyt1"/>
    <property type="match status" value="1"/>
</dbReference>
<evidence type="ECO:0000313" key="8">
    <source>
        <dbReference type="EMBL" id="VAX39127.1"/>
    </source>
</evidence>
<dbReference type="Pfam" id="PF07626">
    <property type="entry name" value="PSD3"/>
    <property type="match status" value="1"/>
</dbReference>
<dbReference type="InterPro" id="IPR013036">
    <property type="entry name" value="DUF1587"/>
</dbReference>
<dbReference type="Gene3D" id="2.60.60.40">
    <property type="match status" value="1"/>
</dbReference>
<dbReference type="InterPro" id="IPR013043">
    <property type="entry name" value="DUF1595"/>
</dbReference>
<protein>
    <recommendedName>
        <fullName evidence="9">Cytochrome c domain-containing protein</fullName>
    </recommendedName>
</protein>
<feature type="domain" description="Cytochrome C Planctomycete-type" evidence="5">
    <location>
        <begin position="71"/>
        <end position="118"/>
    </location>
</feature>
<proteinExistence type="predicted"/>
<gene>
    <name evidence="8" type="ORF">MNBD_PLANCTO02-1541</name>
</gene>
<evidence type="ECO:0000259" key="1">
    <source>
        <dbReference type="Pfam" id="PF07624"/>
    </source>
</evidence>
<feature type="domain" description="DUF1595" evidence="6">
    <location>
        <begin position="387"/>
        <end position="447"/>
    </location>
</feature>
<dbReference type="InterPro" id="IPR031768">
    <property type="entry name" value="CBM60_xylan-bd"/>
</dbReference>
<dbReference type="InterPro" id="IPR011429">
    <property type="entry name" value="Cyt_c_Planctomycete-type"/>
</dbReference>
<evidence type="ECO:0000259" key="2">
    <source>
        <dbReference type="Pfam" id="PF07626"/>
    </source>
</evidence>
<dbReference type="InterPro" id="IPR013039">
    <property type="entry name" value="DUF1588"/>
</dbReference>
<evidence type="ECO:0000259" key="7">
    <source>
        <dbReference type="Pfam" id="PF16841"/>
    </source>
</evidence>
<dbReference type="InterPro" id="IPR011478">
    <property type="entry name" value="DUF1585"/>
</dbReference>